<dbReference type="InParanoid" id="D2V624"/>
<dbReference type="VEuPathDB" id="AmoebaDB:NAEGRDRAFT_57252"/>
<dbReference type="Pfam" id="PF00249">
    <property type="entry name" value="Myb_DNA-binding"/>
    <property type="match status" value="1"/>
</dbReference>
<accession>D2V624</accession>
<feature type="compositionally biased region" description="Polar residues" evidence="5">
    <location>
        <begin position="155"/>
        <end position="167"/>
    </location>
</feature>
<dbReference type="InterPro" id="IPR009057">
    <property type="entry name" value="Homeodomain-like_sf"/>
</dbReference>
<evidence type="ECO:0000256" key="5">
    <source>
        <dbReference type="SAM" id="MobiDB-lite"/>
    </source>
</evidence>
<dbReference type="InterPro" id="IPR017884">
    <property type="entry name" value="SANT_dom"/>
</dbReference>
<feature type="compositionally biased region" description="Polar residues" evidence="5">
    <location>
        <begin position="543"/>
        <end position="565"/>
    </location>
</feature>
<protein>
    <submittedName>
        <fullName evidence="9">Predicted protein</fullName>
    </submittedName>
</protein>
<dbReference type="CDD" id="cd00167">
    <property type="entry name" value="SANT"/>
    <property type="match status" value="1"/>
</dbReference>
<feature type="compositionally biased region" description="Basic and acidic residues" evidence="5">
    <location>
        <begin position="13"/>
        <end position="22"/>
    </location>
</feature>
<dbReference type="SUPFAM" id="SSF46689">
    <property type="entry name" value="Homeodomain-like"/>
    <property type="match status" value="1"/>
</dbReference>
<evidence type="ECO:0000256" key="2">
    <source>
        <dbReference type="ARBA" id="ARBA00023125"/>
    </source>
</evidence>
<feature type="region of interest" description="Disordered" evidence="5">
    <location>
        <begin position="104"/>
        <end position="195"/>
    </location>
</feature>
<feature type="compositionally biased region" description="Low complexity" evidence="5">
    <location>
        <begin position="107"/>
        <end position="123"/>
    </location>
</feature>
<gene>
    <name evidence="9" type="ORF">NAEGRDRAFT_57252</name>
</gene>
<dbReference type="InterPro" id="IPR001005">
    <property type="entry name" value="SANT/Myb"/>
</dbReference>
<dbReference type="InterPro" id="IPR052245">
    <property type="entry name" value="Plant_Stress_Dev_TF"/>
</dbReference>
<feature type="compositionally biased region" description="Low complexity" evidence="5">
    <location>
        <begin position="168"/>
        <end position="183"/>
    </location>
</feature>
<dbReference type="PANTHER" id="PTHR44191:SF62">
    <property type="entry name" value="OS04G0341900 PROTEIN"/>
    <property type="match status" value="1"/>
</dbReference>
<feature type="compositionally biased region" description="Polar residues" evidence="5">
    <location>
        <begin position="184"/>
        <end position="195"/>
    </location>
</feature>
<dbReference type="GO" id="GO:0006355">
    <property type="term" value="P:regulation of DNA-templated transcription"/>
    <property type="evidence" value="ECO:0007669"/>
    <property type="project" value="UniProtKB-ARBA"/>
</dbReference>
<organism evidence="10">
    <name type="scientific">Naegleria gruberi</name>
    <name type="common">Amoeba</name>
    <dbReference type="NCBI Taxonomy" id="5762"/>
    <lineage>
        <taxon>Eukaryota</taxon>
        <taxon>Discoba</taxon>
        <taxon>Heterolobosea</taxon>
        <taxon>Tetramitia</taxon>
        <taxon>Eutetramitia</taxon>
        <taxon>Vahlkampfiidae</taxon>
        <taxon>Naegleria</taxon>
    </lineage>
</organism>
<keyword evidence="10" id="KW-1185">Reference proteome</keyword>
<feature type="compositionally biased region" description="Low complexity" evidence="5">
    <location>
        <begin position="524"/>
        <end position="542"/>
    </location>
</feature>
<reference evidence="9 10" key="1">
    <citation type="journal article" date="2010" name="Cell">
        <title>The genome of Naegleria gruberi illuminates early eukaryotic versatility.</title>
        <authorList>
            <person name="Fritz-Laylin L.K."/>
            <person name="Prochnik S.E."/>
            <person name="Ginger M.L."/>
            <person name="Dacks J.B."/>
            <person name="Carpenter M.L."/>
            <person name="Field M.C."/>
            <person name="Kuo A."/>
            <person name="Paredez A."/>
            <person name="Chapman J."/>
            <person name="Pham J."/>
            <person name="Shu S."/>
            <person name="Neupane R."/>
            <person name="Cipriano M."/>
            <person name="Mancuso J."/>
            <person name="Tu H."/>
            <person name="Salamov A."/>
            <person name="Lindquist E."/>
            <person name="Shapiro H."/>
            <person name="Lucas S."/>
            <person name="Grigoriev I.V."/>
            <person name="Cande W.Z."/>
            <person name="Fulton C."/>
            <person name="Rokhsar D.S."/>
            <person name="Dawson S.C."/>
        </authorList>
    </citation>
    <scope>NUCLEOTIDE SEQUENCE [LARGE SCALE GENOMIC DNA]</scope>
    <source>
        <strain evidence="9 10">NEG-M</strain>
    </source>
</reference>
<feature type="domain" description="HTH myb-type" evidence="8">
    <location>
        <begin position="416"/>
        <end position="463"/>
    </location>
</feature>
<dbReference type="PROSITE" id="PS51294">
    <property type="entry name" value="HTH_MYB"/>
    <property type="match status" value="1"/>
</dbReference>
<dbReference type="InterPro" id="IPR017930">
    <property type="entry name" value="Myb_dom"/>
</dbReference>
<feature type="compositionally biased region" description="Low complexity" evidence="5">
    <location>
        <begin position="374"/>
        <end position="392"/>
    </location>
</feature>
<dbReference type="GeneID" id="8849385"/>
<proteinExistence type="predicted"/>
<feature type="region of interest" description="Disordered" evidence="5">
    <location>
        <begin position="515"/>
        <end position="573"/>
    </location>
</feature>
<dbReference type="InterPro" id="IPR006447">
    <property type="entry name" value="Myb_dom_plants"/>
</dbReference>
<evidence type="ECO:0000256" key="3">
    <source>
        <dbReference type="ARBA" id="ARBA00023163"/>
    </source>
</evidence>
<evidence type="ECO:0000259" key="6">
    <source>
        <dbReference type="PROSITE" id="PS50090"/>
    </source>
</evidence>
<feature type="region of interest" description="Disordered" evidence="5">
    <location>
        <begin position="218"/>
        <end position="265"/>
    </location>
</feature>
<evidence type="ECO:0000256" key="1">
    <source>
        <dbReference type="ARBA" id="ARBA00023015"/>
    </source>
</evidence>
<sequence length="573" mass="63943">MLSFKDLIKSTTSHHEEVKEQESIRNHHYNQQTILPSQSHHQSIVHHNDRIENNSTTGSLYQSPPPPSPFESSSNGSNRNFNEKFNLPSIDTLLNSKPPTFSSHLYNNTVSNNNLATTTSTTRSPHHHQHYSIPNNNGTIQQQQHYQTTDIQMQRSYSSSSVQQLGTSNKSYNHYPHSSNSYSDASPPTSSNFLQHTQYNSSVTPTISATTEGYYHSSKGFPNSSNNAGRNSEFGQGVCPSHSNNGHNYTGWQSTSKEVSPPPRVVTSLTNTASYPNHPHYNTNREARLNSSLPSQQSMYTTATTATSEPTQQHNTATPYHHSTIRDSIPQSNQHADHQQKPRFEHNLSLIPSSSPHQSLRGSSTILSTLNTTAPNSTQANASQQQSSPMMNGNMDDEEGFDEAGGSGTYRFRKGWTKDEHIRFLIGVHLFGRGNWKNISKVIAGKSPKQVQSHAQKYFLRQEQTSKTKRSIHDFNLEDLIELLKDATYRNTIREDTTQKGRDLEDLVNRFESSYYKDQTKNNSSTSSSGGASGSPSSPHSPVTNSQLGRVDNSTGKQLVPNSRINKPKNKPY</sequence>
<dbReference type="Gene3D" id="1.10.10.60">
    <property type="entry name" value="Homeodomain-like"/>
    <property type="match status" value="1"/>
</dbReference>
<evidence type="ECO:0000313" key="9">
    <source>
        <dbReference type="EMBL" id="EFC47755.1"/>
    </source>
</evidence>
<dbReference type="RefSeq" id="XP_002680499.1">
    <property type="nucleotide sequence ID" value="XM_002680453.1"/>
</dbReference>
<feature type="compositionally biased region" description="Polar residues" evidence="5">
    <location>
        <begin position="308"/>
        <end position="318"/>
    </location>
</feature>
<evidence type="ECO:0000313" key="10">
    <source>
        <dbReference type="Proteomes" id="UP000006671"/>
    </source>
</evidence>
<name>D2V624_NAEGR</name>
<dbReference type="PANTHER" id="PTHR44191">
    <property type="entry name" value="TRANSCRIPTION FACTOR KUA1"/>
    <property type="match status" value="1"/>
</dbReference>
<dbReference type="eggNOG" id="KOG0724">
    <property type="taxonomic scope" value="Eukaryota"/>
</dbReference>
<keyword evidence="1" id="KW-0805">Transcription regulation</keyword>
<feature type="compositionally biased region" description="Polar residues" evidence="5">
    <location>
        <begin position="53"/>
        <end position="62"/>
    </location>
</feature>
<feature type="domain" description="Myb-like" evidence="6">
    <location>
        <begin position="413"/>
        <end position="459"/>
    </location>
</feature>
<feature type="region of interest" description="Disordered" evidence="5">
    <location>
        <begin position="298"/>
        <end position="341"/>
    </location>
</feature>
<keyword evidence="4" id="KW-0539">Nucleus</keyword>
<feature type="compositionally biased region" description="Polar residues" evidence="5">
    <location>
        <begin position="241"/>
        <end position="258"/>
    </location>
</feature>
<keyword evidence="2" id="KW-0238">DNA-binding</keyword>
<dbReference type="KEGG" id="ngr:NAEGRDRAFT_57252"/>
<feature type="region of interest" description="Disordered" evidence="5">
    <location>
        <begin position="369"/>
        <end position="394"/>
    </location>
</feature>
<evidence type="ECO:0000259" key="7">
    <source>
        <dbReference type="PROSITE" id="PS51293"/>
    </source>
</evidence>
<dbReference type="GO" id="GO:0003677">
    <property type="term" value="F:DNA binding"/>
    <property type="evidence" value="ECO:0007669"/>
    <property type="project" value="UniProtKB-KW"/>
</dbReference>
<keyword evidence="3" id="KW-0804">Transcription</keyword>
<dbReference type="OrthoDB" id="118550at2759"/>
<feature type="region of interest" description="Disordered" evidence="5">
    <location>
        <begin position="52"/>
        <end position="84"/>
    </location>
</feature>
<feature type="domain" description="SANT" evidence="7">
    <location>
        <begin position="411"/>
        <end position="463"/>
    </location>
</feature>
<evidence type="ECO:0000259" key="8">
    <source>
        <dbReference type="PROSITE" id="PS51294"/>
    </source>
</evidence>
<feature type="region of interest" description="Disordered" evidence="5">
    <location>
        <begin position="1"/>
        <end position="22"/>
    </location>
</feature>
<dbReference type="GO" id="GO:0009723">
    <property type="term" value="P:response to ethylene"/>
    <property type="evidence" value="ECO:0007669"/>
    <property type="project" value="TreeGrafter"/>
</dbReference>
<dbReference type="Proteomes" id="UP000006671">
    <property type="component" value="Unassembled WGS sequence"/>
</dbReference>
<dbReference type="PROSITE" id="PS50090">
    <property type="entry name" value="MYB_LIKE"/>
    <property type="match status" value="1"/>
</dbReference>
<feature type="compositionally biased region" description="Polar residues" evidence="5">
    <location>
        <begin position="220"/>
        <end position="234"/>
    </location>
</feature>
<dbReference type="PROSITE" id="PS51293">
    <property type="entry name" value="SANT"/>
    <property type="match status" value="1"/>
</dbReference>
<feature type="compositionally biased region" description="Low complexity" evidence="5">
    <location>
        <begin position="139"/>
        <end position="154"/>
    </location>
</feature>
<dbReference type="STRING" id="5762.D2V624"/>
<dbReference type="NCBIfam" id="TIGR01557">
    <property type="entry name" value="myb_SHAQKYF"/>
    <property type="match status" value="1"/>
</dbReference>
<dbReference type="SMART" id="SM00717">
    <property type="entry name" value="SANT"/>
    <property type="match status" value="1"/>
</dbReference>
<evidence type="ECO:0000256" key="4">
    <source>
        <dbReference type="ARBA" id="ARBA00023242"/>
    </source>
</evidence>
<dbReference type="AlphaFoldDB" id="D2V624"/>
<dbReference type="EMBL" id="GG738853">
    <property type="protein sequence ID" value="EFC47755.1"/>
    <property type="molecule type" value="Genomic_DNA"/>
</dbReference>
<dbReference type="GO" id="GO:0009739">
    <property type="term" value="P:response to gibberellin"/>
    <property type="evidence" value="ECO:0007669"/>
    <property type="project" value="TreeGrafter"/>
</dbReference>